<dbReference type="Pfam" id="PF01553">
    <property type="entry name" value="Acyltransferase"/>
    <property type="match status" value="1"/>
</dbReference>
<proteinExistence type="inferred from homology"/>
<reference evidence="6" key="1">
    <citation type="journal article" date="2020" name="Stud. Mycol.">
        <title>101 Dothideomycetes genomes: a test case for predicting lifestyles and emergence of pathogens.</title>
        <authorList>
            <person name="Haridas S."/>
            <person name="Albert R."/>
            <person name="Binder M."/>
            <person name="Bloem J."/>
            <person name="Labutti K."/>
            <person name="Salamov A."/>
            <person name="Andreopoulos B."/>
            <person name="Baker S."/>
            <person name="Barry K."/>
            <person name="Bills G."/>
            <person name="Bluhm B."/>
            <person name="Cannon C."/>
            <person name="Castanera R."/>
            <person name="Culley D."/>
            <person name="Daum C."/>
            <person name="Ezra D."/>
            <person name="Gonzalez J."/>
            <person name="Henrissat B."/>
            <person name="Kuo A."/>
            <person name="Liang C."/>
            <person name="Lipzen A."/>
            <person name="Lutzoni F."/>
            <person name="Magnuson J."/>
            <person name="Mondo S."/>
            <person name="Nolan M."/>
            <person name="Ohm R."/>
            <person name="Pangilinan J."/>
            <person name="Park H.-J."/>
            <person name="Ramirez L."/>
            <person name="Alfaro M."/>
            <person name="Sun H."/>
            <person name="Tritt A."/>
            <person name="Yoshinaga Y."/>
            <person name="Zwiers L.-H."/>
            <person name="Turgeon B."/>
            <person name="Goodwin S."/>
            <person name="Spatafora J."/>
            <person name="Crous P."/>
            <person name="Grigoriev I."/>
        </authorList>
    </citation>
    <scope>NUCLEOTIDE SEQUENCE</scope>
    <source>
        <strain evidence="6">CBS 260.36</strain>
    </source>
</reference>
<keyword evidence="3 6" id="KW-0012">Acyltransferase</keyword>
<dbReference type="InterPro" id="IPR032098">
    <property type="entry name" value="Acyltransf_C"/>
</dbReference>
<evidence type="ECO:0000256" key="1">
    <source>
        <dbReference type="ARBA" id="ARBA00008655"/>
    </source>
</evidence>
<comment type="similarity">
    <text evidence="1">Belongs to the 1-acyl-sn-glycerol-3-phosphate acyltransferase family.</text>
</comment>
<dbReference type="InterPro" id="IPR002123">
    <property type="entry name" value="Plipid/glycerol_acylTrfase"/>
</dbReference>
<evidence type="ECO:0000313" key="6">
    <source>
        <dbReference type="EMBL" id="KAF2152674.1"/>
    </source>
</evidence>
<organism evidence="6 7">
    <name type="scientific">Myriangium duriaei CBS 260.36</name>
    <dbReference type="NCBI Taxonomy" id="1168546"/>
    <lineage>
        <taxon>Eukaryota</taxon>
        <taxon>Fungi</taxon>
        <taxon>Dikarya</taxon>
        <taxon>Ascomycota</taxon>
        <taxon>Pezizomycotina</taxon>
        <taxon>Dothideomycetes</taxon>
        <taxon>Dothideomycetidae</taxon>
        <taxon>Myriangiales</taxon>
        <taxon>Myriangiaceae</taxon>
        <taxon>Myriangium</taxon>
    </lineage>
</organism>
<name>A0A9P4J5B6_9PEZI</name>
<comment type="caution">
    <text evidence="6">The sequence shown here is derived from an EMBL/GenBank/DDBJ whole genome shotgun (WGS) entry which is preliminary data.</text>
</comment>
<dbReference type="CDD" id="cd07990">
    <property type="entry name" value="LPLAT_LCLAT1-like"/>
    <property type="match status" value="1"/>
</dbReference>
<keyword evidence="7" id="KW-1185">Reference proteome</keyword>
<protein>
    <submittedName>
        <fullName evidence="6">Acyltransferase-domain-containing protein</fullName>
    </submittedName>
</protein>
<feature type="compositionally biased region" description="Polar residues" evidence="4">
    <location>
        <begin position="684"/>
        <end position="693"/>
    </location>
</feature>
<dbReference type="EMBL" id="ML996086">
    <property type="protein sequence ID" value="KAF2152674.1"/>
    <property type="molecule type" value="Genomic_DNA"/>
</dbReference>
<evidence type="ECO:0000256" key="4">
    <source>
        <dbReference type="SAM" id="MobiDB-lite"/>
    </source>
</evidence>
<evidence type="ECO:0000256" key="3">
    <source>
        <dbReference type="ARBA" id="ARBA00023315"/>
    </source>
</evidence>
<dbReference type="Proteomes" id="UP000799439">
    <property type="component" value="Unassembled WGS sequence"/>
</dbReference>
<feature type="region of interest" description="Disordered" evidence="4">
    <location>
        <begin position="456"/>
        <end position="484"/>
    </location>
</feature>
<accession>A0A9P4J5B6</accession>
<dbReference type="PANTHER" id="PTHR10983:SF16">
    <property type="entry name" value="LYSOCARDIOLIPIN ACYLTRANSFERASE 1"/>
    <property type="match status" value="1"/>
</dbReference>
<dbReference type="OrthoDB" id="189226at2759"/>
<sequence length="712" mass="78345">MSQPLKSPDLGAGLKLAKPDVGLHPAGPSKHGTMGQAERAFSAASTFLSGVLAISASQFIGAPLKLVDPKFYDQYMAWTKESFAVLLGTMTQLWAPTAVRVTGDESMKDQLYQMEDGSLKCNFPHRLVMMANHQLYTDWLYLWWIAYTNKMHGRIYIILKESLKNVPIFGWGCQFYNFIFLARKWETDRSRFRRHLDQLGNPMDPMWLLIFPEGTNLSSTTRQKSKAWAEKNGIPDMKHQLLPRSTGLQFCLQELKKSTNWLYDCTIAYEGVPEGQFGQDIFTLRSSLFEGRPPKSVNMYWRRWRIADLPIDDPEAFSMWLRNRWTEKDYLLEHFFRHGTFPEGDPIKAMKTEAAVRKFAAEQKKNGNSKSTITPTPKSAKFITTEVKAGGMEEFMGIFAPIATAATALSSGQLTPDNIDFDALLAKIAAQQKAGLNGKALPPSLNLPPDFAQIMDGPPSPVAPRRDLTGPNSASKVTEGKQLDPEIRRLIESAHANTQRRLEKAATPAARKAPNIRNSIPMTPTETFLTRPISTLAVQHGTGALAKLGPKIGEGRKAVEKAAHAARNNADAAQSVKPVAGKRPVPLRRVSTQSSTSSSTNSTRADSVTGGKVKPVVKAAAMANKTTQQPGPAKEPHPLAGKTLSRPAAKAPHPLAGKTISRADFEKTQPKAAEPHPLAGKTISRATFEQSQGPVKKTTRHTPIGQTKTPKT</sequence>
<dbReference type="SUPFAM" id="SSF69593">
    <property type="entry name" value="Glycerol-3-phosphate (1)-acyltransferase"/>
    <property type="match status" value="1"/>
</dbReference>
<keyword evidence="2" id="KW-0808">Transferase</keyword>
<dbReference type="GO" id="GO:0036149">
    <property type="term" value="P:phosphatidylinositol acyl-chain remodeling"/>
    <property type="evidence" value="ECO:0007669"/>
    <property type="project" value="TreeGrafter"/>
</dbReference>
<feature type="region of interest" description="Disordered" evidence="4">
    <location>
        <begin position="624"/>
        <end position="712"/>
    </location>
</feature>
<feature type="region of interest" description="Disordered" evidence="4">
    <location>
        <begin position="564"/>
        <end position="612"/>
    </location>
</feature>
<evidence type="ECO:0000259" key="5">
    <source>
        <dbReference type="SMART" id="SM00563"/>
    </source>
</evidence>
<feature type="domain" description="Phospholipid/glycerol acyltransferase" evidence="5">
    <location>
        <begin position="127"/>
        <end position="249"/>
    </location>
</feature>
<dbReference type="PANTHER" id="PTHR10983">
    <property type="entry name" value="1-ACYLGLYCEROL-3-PHOSPHATE ACYLTRANSFERASE-RELATED"/>
    <property type="match status" value="1"/>
</dbReference>
<feature type="compositionally biased region" description="Low complexity" evidence="4">
    <location>
        <begin position="591"/>
        <end position="612"/>
    </location>
</feature>
<dbReference type="Pfam" id="PF16076">
    <property type="entry name" value="Acyltransf_C"/>
    <property type="match status" value="1"/>
</dbReference>
<dbReference type="SMART" id="SM00563">
    <property type="entry name" value="PlsC"/>
    <property type="match status" value="1"/>
</dbReference>
<gene>
    <name evidence="6" type="ORF">K461DRAFT_313319</name>
</gene>
<dbReference type="AlphaFoldDB" id="A0A9P4J5B6"/>
<evidence type="ECO:0000313" key="7">
    <source>
        <dbReference type="Proteomes" id="UP000799439"/>
    </source>
</evidence>
<dbReference type="GO" id="GO:0005783">
    <property type="term" value="C:endoplasmic reticulum"/>
    <property type="evidence" value="ECO:0007669"/>
    <property type="project" value="TreeGrafter"/>
</dbReference>
<evidence type="ECO:0000256" key="2">
    <source>
        <dbReference type="ARBA" id="ARBA00022679"/>
    </source>
</evidence>
<dbReference type="GO" id="GO:0016746">
    <property type="term" value="F:acyltransferase activity"/>
    <property type="evidence" value="ECO:0007669"/>
    <property type="project" value="UniProtKB-KW"/>
</dbReference>